<dbReference type="Proteomes" id="UP000695562">
    <property type="component" value="Unassembled WGS sequence"/>
</dbReference>
<evidence type="ECO:0000313" key="5">
    <source>
        <dbReference type="Proteomes" id="UP000695562"/>
    </source>
</evidence>
<dbReference type="EMBL" id="AJWJ01000005">
    <property type="protein sequence ID" value="KAF2078400.1"/>
    <property type="molecule type" value="Genomic_DNA"/>
</dbReference>
<feature type="compositionally biased region" description="Low complexity" evidence="1">
    <location>
        <begin position="210"/>
        <end position="219"/>
    </location>
</feature>
<comment type="caution">
    <text evidence="4">The sequence shown here is derived from an EMBL/GenBank/DDBJ whole genome shotgun (WGS) entry which is preliminary data.</text>
</comment>
<name>A0A8J4Q431_9MYCE</name>
<feature type="signal peptide" evidence="3">
    <location>
        <begin position="1"/>
        <end position="18"/>
    </location>
</feature>
<reference evidence="4" key="1">
    <citation type="submission" date="2020-01" db="EMBL/GenBank/DDBJ databases">
        <title>Development of genomics and gene disruption for Polysphondylium violaceum indicates a role for the polyketide synthase stlB in stalk morphogenesis.</title>
        <authorList>
            <person name="Narita B."/>
            <person name="Kawabe Y."/>
            <person name="Kin K."/>
            <person name="Saito T."/>
            <person name="Gibbs R."/>
            <person name="Kuspa A."/>
            <person name="Muzny D."/>
            <person name="Queller D."/>
            <person name="Richards S."/>
            <person name="Strassman J."/>
            <person name="Sucgang R."/>
            <person name="Worley K."/>
            <person name="Schaap P."/>
        </authorList>
    </citation>
    <scope>NUCLEOTIDE SEQUENCE</scope>
    <source>
        <strain evidence="4">QSvi11</strain>
    </source>
</reference>
<accession>A0A8J4Q431</accession>
<evidence type="ECO:0000313" key="4">
    <source>
        <dbReference type="EMBL" id="KAF2078400.1"/>
    </source>
</evidence>
<keyword evidence="2" id="KW-0812">Transmembrane</keyword>
<organism evidence="4 5">
    <name type="scientific">Polysphondylium violaceum</name>
    <dbReference type="NCBI Taxonomy" id="133409"/>
    <lineage>
        <taxon>Eukaryota</taxon>
        <taxon>Amoebozoa</taxon>
        <taxon>Evosea</taxon>
        <taxon>Eumycetozoa</taxon>
        <taxon>Dictyostelia</taxon>
        <taxon>Dictyosteliales</taxon>
        <taxon>Dictyosteliaceae</taxon>
        <taxon>Polysphondylium</taxon>
    </lineage>
</organism>
<keyword evidence="2" id="KW-1133">Transmembrane helix</keyword>
<gene>
    <name evidence="4" type="ORF">CYY_000267</name>
</gene>
<keyword evidence="2" id="KW-0472">Membrane</keyword>
<keyword evidence="3" id="KW-0732">Signal</keyword>
<dbReference type="AlphaFoldDB" id="A0A8J4Q431"/>
<proteinExistence type="predicted"/>
<feature type="chain" id="PRO_5035255265" description="Transmembrane protein" evidence="3">
    <location>
        <begin position="19"/>
        <end position="296"/>
    </location>
</feature>
<feature type="transmembrane region" description="Helical" evidence="2">
    <location>
        <begin position="276"/>
        <end position="295"/>
    </location>
</feature>
<feature type="region of interest" description="Disordered" evidence="1">
    <location>
        <begin position="210"/>
        <end position="236"/>
    </location>
</feature>
<evidence type="ECO:0000256" key="1">
    <source>
        <dbReference type="SAM" id="MobiDB-lite"/>
    </source>
</evidence>
<evidence type="ECO:0000256" key="3">
    <source>
        <dbReference type="SAM" id="SignalP"/>
    </source>
</evidence>
<sequence length="296" mass="33829">MKLVSLFLLLCIIHNVFCQDGVKIDYYATLDCSGEVNYYSYFDSYHFEKNFQSNSTHIYYSGSEIYKFSVCYSGSDFSCMINKYDKTKGFEIHPDSSLLYYGAKSCSSELRVFYSRNNYCWPSGIFQLMNSTKTNLNDYICSDINCLNCTLRNTYPITDFCGFFEEDYVYPNIFLQAFHFSNNTLKGLWNSTISSKEEMKNTTIFADTSLQDSNTSSSSSKRKDSETSFGVEKQESSFQNENSVNLTIIDISDHFINLGNQIPQLKNIDSFEVSKGSISSCGSVLIILFLVIVLLF</sequence>
<evidence type="ECO:0008006" key="6">
    <source>
        <dbReference type="Google" id="ProtNLM"/>
    </source>
</evidence>
<protein>
    <recommendedName>
        <fullName evidence="6">Transmembrane protein</fullName>
    </recommendedName>
</protein>
<keyword evidence="5" id="KW-1185">Reference proteome</keyword>
<evidence type="ECO:0000256" key="2">
    <source>
        <dbReference type="SAM" id="Phobius"/>
    </source>
</evidence>